<keyword evidence="3" id="KW-0012">Acyltransferase</keyword>
<name>A0ABV0G350_9BURK</name>
<comment type="caution">
    <text evidence="3">The sequence shown here is derived from an EMBL/GenBank/DDBJ whole genome shotgun (WGS) entry which is preliminary data.</text>
</comment>
<feature type="transmembrane region" description="Helical" evidence="1">
    <location>
        <begin position="86"/>
        <end position="103"/>
    </location>
</feature>
<evidence type="ECO:0000259" key="2">
    <source>
        <dbReference type="Pfam" id="PF07786"/>
    </source>
</evidence>
<evidence type="ECO:0000313" key="3">
    <source>
        <dbReference type="EMBL" id="MEO3692151.1"/>
    </source>
</evidence>
<protein>
    <submittedName>
        <fullName evidence="3">Heparan-alpha-glucosaminide N-acetyltransferase</fullName>
        <ecNumber evidence="3">2.3.1.78</ecNumber>
    </submittedName>
</protein>
<keyword evidence="1" id="KW-0812">Transmembrane</keyword>
<feature type="transmembrane region" description="Helical" evidence="1">
    <location>
        <begin position="55"/>
        <end position="74"/>
    </location>
</feature>
<feature type="transmembrane region" description="Helical" evidence="1">
    <location>
        <begin position="109"/>
        <end position="128"/>
    </location>
</feature>
<dbReference type="Pfam" id="PF07786">
    <property type="entry name" value="HGSNAT_cat"/>
    <property type="match status" value="1"/>
</dbReference>
<dbReference type="GO" id="GO:0015019">
    <property type="term" value="F:heparan-alpha-glucosaminide N-acetyltransferase activity"/>
    <property type="evidence" value="ECO:0007669"/>
    <property type="project" value="UniProtKB-EC"/>
</dbReference>
<evidence type="ECO:0000313" key="4">
    <source>
        <dbReference type="Proteomes" id="UP001495147"/>
    </source>
</evidence>
<dbReference type="RefSeq" id="WP_347704977.1">
    <property type="nucleotide sequence ID" value="NZ_JBDPZD010000003.1"/>
</dbReference>
<dbReference type="Proteomes" id="UP001495147">
    <property type="component" value="Unassembled WGS sequence"/>
</dbReference>
<sequence>MQVPAPSPSRADRLDALRGAAIVWMVGFHFCFDLNHFGWLQQDFYRDPFWTTQRTAIVSLFLFCAGSGQALAVAAGQGAGRFWRRWGRIAGCALLVSAGSWWMFPRGWISFGILHGMAVMLLLLRLGLARWPTWALLALAALALVAPQLGGHPFFDSRWTNWVGLVTHKPVTEDYAPVLPWLGVMLLGFVFTRSQPERWSGRLPPGASGLALLGRWPLSIYMLHQPVLLGLLAVL</sequence>
<keyword evidence="1" id="KW-1133">Transmembrane helix</keyword>
<keyword evidence="1" id="KW-0472">Membrane</keyword>
<feature type="transmembrane region" description="Helical" evidence="1">
    <location>
        <begin position="16"/>
        <end position="35"/>
    </location>
</feature>
<feature type="transmembrane region" description="Helical" evidence="1">
    <location>
        <begin position="135"/>
        <end position="155"/>
    </location>
</feature>
<dbReference type="EMBL" id="JBDPZD010000003">
    <property type="protein sequence ID" value="MEO3692151.1"/>
    <property type="molecule type" value="Genomic_DNA"/>
</dbReference>
<organism evidence="3 4">
    <name type="scientific">Roseateles paludis</name>
    <dbReference type="NCBI Taxonomy" id="3145238"/>
    <lineage>
        <taxon>Bacteria</taxon>
        <taxon>Pseudomonadati</taxon>
        <taxon>Pseudomonadota</taxon>
        <taxon>Betaproteobacteria</taxon>
        <taxon>Burkholderiales</taxon>
        <taxon>Sphaerotilaceae</taxon>
        <taxon>Roseateles</taxon>
    </lineage>
</organism>
<proteinExistence type="predicted"/>
<accession>A0ABV0G350</accession>
<feature type="domain" description="Heparan-alpha-glucosaminide N-acetyltransferase catalytic" evidence="2">
    <location>
        <begin position="10"/>
        <end position="226"/>
    </location>
</feature>
<dbReference type="InterPro" id="IPR012429">
    <property type="entry name" value="HGSNAT_cat"/>
</dbReference>
<evidence type="ECO:0000256" key="1">
    <source>
        <dbReference type="SAM" id="Phobius"/>
    </source>
</evidence>
<keyword evidence="4" id="KW-1185">Reference proteome</keyword>
<reference evidence="3 4" key="1">
    <citation type="submission" date="2024-05" db="EMBL/GenBank/DDBJ databases">
        <title>Roseateles sp. DJS-2-20 16S ribosomal RNA gene Genome sequencing and assembly.</title>
        <authorList>
            <person name="Woo H."/>
        </authorList>
    </citation>
    <scope>NUCLEOTIDE SEQUENCE [LARGE SCALE GENOMIC DNA]</scope>
    <source>
        <strain evidence="3 4">DJS-2-20</strain>
    </source>
</reference>
<keyword evidence="3" id="KW-0808">Transferase</keyword>
<gene>
    <name evidence="3" type="ORF">ABDJ85_11775</name>
</gene>
<feature type="transmembrane region" description="Helical" evidence="1">
    <location>
        <begin position="175"/>
        <end position="192"/>
    </location>
</feature>
<dbReference type="EC" id="2.3.1.78" evidence="3"/>